<dbReference type="GO" id="GO:0006488">
    <property type="term" value="P:dolichol-linked oligosaccharide biosynthetic process"/>
    <property type="evidence" value="ECO:0007669"/>
    <property type="project" value="InterPro"/>
</dbReference>
<evidence type="ECO:0000256" key="1">
    <source>
        <dbReference type="ARBA" id="ARBA00004477"/>
    </source>
</evidence>
<feature type="transmembrane region" description="Helical" evidence="9">
    <location>
        <begin position="318"/>
        <end position="345"/>
    </location>
</feature>
<keyword evidence="7 9" id="KW-0472">Membrane</keyword>
<comment type="caution">
    <text evidence="9">Lacks conserved residue(s) required for the propagation of feature annotation.</text>
</comment>
<evidence type="ECO:0000256" key="7">
    <source>
        <dbReference type="ARBA" id="ARBA00023136"/>
    </source>
</evidence>
<dbReference type="Proteomes" id="UP001472866">
    <property type="component" value="Chromosome 01"/>
</dbReference>
<dbReference type="PANTHER" id="PTHR13117:SF5">
    <property type="entry name" value="PROTEIN RFT1 HOMOLOG"/>
    <property type="match status" value="1"/>
</dbReference>
<accession>A0AAX4P0I6</accession>
<evidence type="ECO:0000256" key="8">
    <source>
        <dbReference type="ARBA" id="ARBA00045912"/>
    </source>
</evidence>
<sequence>MGATEGDVIARGFGHLLFSQVSSRLVTFLLNVLVVRRLPPDVYGVAVIQYHLITTTILTFAREGVRRACLRGVQLGGKRGPDLKSIVPLSWLCVPQGLAWSLIVCSTVLAFSGDGVGVRDGSYRVGVLLHGAAAVIETLSEPAYITSTCLLVFKLQLTVETVASLARCFATLIFLRPSLGVPPLVAFGLSAVVYSTTTTLGYWAYFVSRGEAKGMARWEHVTLRSAKRADPELASAYRSFSLQAIEKHVLGEGEKFAMAAFRPTYDQGVYGLVNNLGSVVVRTCLQPFEQAIFTAFSMSSAARRGSGRQVQADLLATVLRLAVLFALIALAFGPSHSFAVLWASYGSGWAQTEAPRILSVYCAYIGSMALNGVAEAFMHATADAGALRGINYSLVAFSALHSVTSVILVRSSGTSGLVAAGCVSMLLRVGYCTWYARGYFREASFPLSSVLPTPVGLASLAACAALSRASERYQLPDPGAAALRDVVGHLGLGCLVGMGLLGVLYKTERKLVSSLADLRRTAKKAD</sequence>
<keyword evidence="6 9" id="KW-1133">Transmembrane helix</keyword>
<feature type="transmembrane region" description="Helical" evidence="9">
    <location>
        <begin position="390"/>
        <end position="409"/>
    </location>
</feature>
<comment type="similarity">
    <text evidence="3 9">Belongs to the RFT1 family.</text>
</comment>
<dbReference type="GO" id="GO:0034203">
    <property type="term" value="P:glycolipid translocation"/>
    <property type="evidence" value="ECO:0007669"/>
    <property type="project" value="TreeGrafter"/>
</dbReference>
<evidence type="ECO:0000256" key="4">
    <source>
        <dbReference type="ARBA" id="ARBA00022692"/>
    </source>
</evidence>
<keyword evidence="11" id="KW-1185">Reference proteome</keyword>
<dbReference type="AlphaFoldDB" id="A0AAX4P0I6"/>
<protein>
    <recommendedName>
        <fullName evidence="9">Protein RFT1 homolog</fullName>
    </recommendedName>
</protein>
<keyword evidence="5" id="KW-0256">Endoplasmic reticulum</keyword>
<evidence type="ECO:0000313" key="10">
    <source>
        <dbReference type="EMBL" id="WZN59409.1"/>
    </source>
</evidence>
<proteinExistence type="inferred from homology"/>
<comment type="function">
    <text evidence="8 9">Intramembrane glycolipid transporter that operates in the biosynthetic pathway of dolichol-linked oligosaccharides, the glycan precursors employed in protein asparagine (N)-glycosylation. The sequential addition of sugars to dolichol pyrophosphate produces dolichol-linked oligosaccharides containing fourteen sugars, including two GlcNAcs, nine mannoses and three glucoses. Once assembled, the oligosaccharide is transferred from the lipid to nascent proteins by oligosaccharyltransferases. The assembly of dolichol-linked oligosaccharides begins on the cytosolic side of the endoplasmic reticulum membrane and finishes in its lumen. RFT1 could mediate the translocation of the cytosolically oriented intermediate DolPP-GlcNAc2Man5, produced by ALG11, into the ER lumen where dolichol-linked oligosaccharides assembly continues. However, the intramembrane lipid transporter activity could not be confirmed in vitro.</text>
</comment>
<evidence type="ECO:0000256" key="5">
    <source>
        <dbReference type="ARBA" id="ARBA00022824"/>
    </source>
</evidence>
<comment type="pathway">
    <text evidence="2">Protein modification; protein glycosylation.</text>
</comment>
<comment type="subcellular location">
    <subcellularLocation>
        <location evidence="1 9">Endoplasmic reticulum membrane</location>
        <topology evidence="1 9">Multi-pass membrane protein</topology>
    </subcellularLocation>
</comment>
<feature type="transmembrane region" description="Helical" evidence="9">
    <location>
        <begin position="184"/>
        <end position="207"/>
    </location>
</feature>
<feature type="transmembrane region" description="Helical" evidence="9">
    <location>
        <begin position="415"/>
        <end position="435"/>
    </location>
</feature>
<reference evidence="10 11" key="1">
    <citation type="submission" date="2024-03" db="EMBL/GenBank/DDBJ databases">
        <title>Complete genome sequence of the green alga Chloropicon roscoffensis RCC1871.</title>
        <authorList>
            <person name="Lemieux C."/>
            <person name="Pombert J.-F."/>
            <person name="Otis C."/>
            <person name="Turmel M."/>
        </authorList>
    </citation>
    <scope>NUCLEOTIDE SEQUENCE [LARGE SCALE GENOMIC DNA]</scope>
    <source>
        <strain evidence="10 11">RCC1871</strain>
    </source>
</reference>
<dbReference type="PANTHER" id="PTHR13117">
    <property type="entry name" value="ENDOPLASMIC RETICULUM MULTISPAN TRANSMEMBRANE PROTEIN-RELATED"/>
    <property type="match status" value="1"/>
</dbReference>
<dbReference type="Pfam" id="PF04506">
    <property type="entry name" value="Rft-1"/>
    <property type="match status" value="1"/>
</dbReference>
<feature type="transmembrane region" description="Helical" evidence="9">
    <location>
        <begin position="447"/>
        <end position="467"/>
    </location>
</feature>
<feature type="transmembrane region" description="Helical" evidence="9">
    <location>
        <begin position="487"/>
        <end position="505"/>
    </location>
</feature>
<evidence type="ECO:0000313" key="11">
    <source>
        <dbReference type="Proteomes" id="UP001472866"/>
    </source>
</evidence>
<gene>
    <name evidence="10" type="ORF">HKI87_01g09350</name>
</gene>
<evidence type="ECO:0000256" key="9">
    <source>
        <dbReference type="RuleBase" id="RU365067"/>
    </source>
</evidence>
<evidence type="ECO:0000256" key="6">
    <source>
        <dbReference type="ARBA" id="ARBA00022989"/>
    </source>
</evidence>
<feature type="transmembrane region" description="Helical" evidence="9">
    <location>
        <begin position="357"/>
        <end position="378"/>
    </location>
</feature>
<keyword evidence="4 9" id="KW-0812">Transmembrane</keyword>
<organism evidence="10 11">
    <name type="scientific">Chloropicon roscoffensis</name>
    <dbReference type="NCBI Taxonomy" id="1461544"/>
    <lineage>
        <taxon>Eukaryota</taxon>
        <taxon>Viridiplantae</taxon>
        <taxon>Chlorophyta</taxon>
        <taxon>Chloropicophyceae</taxon>
        <taxon>Chloropicales</taxon>
        <taxon>Chloropicaceae</taxon>
        <taxon>Chloropicon</taxon>
    </lineage>
</organism>
<name>A0AAX4P0I6_9CHLO</name>
<dbReference type="InterPro" id="IPR007594">
    <property type="entry name" value="RFT1"/>
</dbReference>
<evidence type="ECO:0000256" key="3">
    <source>
        <dbReference type="ARBA" id="ARBA00010288"/>
    </source>
</evidence>
<evidence type="ECO:0000256" key="2">
    <source>
        <dbReference type="ARBA" id="ARBA00004922"/>
    </source>
</evidence>
<dbReference type="EMBL" id="CP151501">
    <property type="protein sequence ID" value="WZN59409.1"/>
    <property type="molecule type" value="Genomic_DNA"/>
</dbReference>
<dbReference type="GO" id="GO:0005789">
    <property type="term" value="C:endoplasmic reticulum membrane"/>
    <property type="evidence" value="ECO:0007669"/>
    <property type="project" value="UniProtKB-SubCell"/>
</dbReference>